<proteinExistence type="predicted"/>
<name>A0A831W8F4_9GAMM</name>
<dbReference type="AlphaFoldDB" id="A0A831W8F4"/>
<organism evidence="1">
    <name type="scientific">Sedimenticola thiotaurini</name>
    <dbReference type="NCBI Taxonomy" id="1543721"/>
    <lineage>
        <taxon>Bacteria</taxon>
        <taxon>Pseudomonadati</taxon>
        <taxon>Pseudomonadota</taxon>
        <taxon>Gammaproteobacteria</taxon>
        <taxon>Chromatiales</taxon>
        <taxon>Sedimenticolaceae</taxon>
        <taxon>Sedimenticola</taxon>
    </lineage>
</organism>
<gene>
    <name evidence="1" type="ORF">ENI96_04500</name>
</gene>
<sequence length="178" mass="19622">MTEEARITLQITGEEIDGFCREIVAASSNSGRRHATLVALEGFIARFAGADSHSPAYEAILGRIRNFSEQTRSDLLREQAAALDAALEQEDVAALGRIHAGLSRNGFSRIAGRIGQQMPSSRRQRTTAWLRQWCDQAEQAARQASGWPDAMDFRAAGIDLQAYRAAKDILIQLTEEHP</sequence>
<accession>A0A831W8F4</accession>
<reference evidence="1" key="1">
    <citation type="journal article" date="2020" name="mSystems">
        <title>Genome- and Community-Level Interaction Insights into Carbon Utilization and Element Cycling Functions of Hydrothermarchaeota in Hydrothermal Sediment.</title>
        <authorList>
            <person name="Zhou Z."/>
            <person name="Liu Y."/>
            <person name="Xu W."/>
            <person name="Pan J."/>
            <person name="Luo Z.H."/>
            <person name="Li M."/>
        </authorList>
    </citation>
    <scope>NUCLEOTIDE SEQUENCE [LARGE SCALE GENOMIC DNA]</scope>
    <source>
        <strain evidence="1">HyVt-443</strain>
    </source>
</reference>
<dbReference type="Proteomes" id="UP000886251">
    <property type="component" value="Unassembled WGS sequence"/>
</dbReference>
<evidence type="ECO:0000313" key="1">
    <source>
        <dbReference type="EMBL" id="HEB95675.1"/>
    </source>
</evidence>
<protein>
    <submittedName>
        <fullName evidence="1">Uncharacterized protein</fullName>
    </submittedName>
</protein>
<dbReference type="EMBL" id="DRKP01000052">
    <property type="protein sequence ID" value="HEB95675.1"/>
    <property type="molecule type" value="Genomic_DNA"/>
</dbReference>
<comment type="caution">
    <text evidence="1">The sequence shown here is derived from an EMBL/GenBank/DDBJ whole genome shotgun (WGS) entry which is preliminary data.</text>
</comment>